<dbReference type="OMA" id="CEQDIIQ"/>
<dbReference type="PROSITE" id="PS50174">
    <property type="entry name" value="G_PATCH"/>
    <property type="match status" value="1"/>
</dbReference>
<evidence type="ECO:0000259" key="10">
    <source>
        <dbReference type="PROSITE" id="PS50174"/>
    </source>
</evidence>
<dbReference type="SMART" id="SM00443">
    <property type="entry name" value="G_patch"/>
    <property type="match status" value="1"/>
</dbReference>
<dbReference type="Pfam" id="PF12457">
    <property type="entry name" value="TIP_N"/>
    <property type="match status" value="1"/>
</dbReference>
<proteinExistence type="inferred from homology"/>
<dbReference type="GO" id="GO:0000390">
    <property type="term" value="P:spliceosomal complex disassembly"/>
    <property type="evidence" value="ECO:0007669"/>
    <property type="project" value="InterPro"/>
</dbReference>
<dbReference type="InterPro" id="IPR045211">
    <property type="entry name" value="TFP11/STIP/Ntr1"/>
</dbReference>
<protein>
    <recommendedName>
        <fullName evidence="10">G-patch domain-containing protein</fullName>
    </recommendedName>
</protein>
<dbReference type="InterPro" id="IPR000467">
    <property type="entry name" value="G_patch_dom"/>
</dbReference>
<keyword evidence="3 7" id="KW-0507">mRNA processing</keyword>
<dbReference type="PIRSF" id="PIRSF017706">
    <property type="entry name" value="TFIP11"/>
    <property type="match status" value="1"/>
</dbReference>
<comment type="similarity">
    <text evidence="2 7">Belongs to the TFP11/STIP family.</text>
</comment>
<keyword evidence="12" id="KW-1185">Reference proteome</keyword>
<dbReference type="InterPro" id="IPR024933">
    <property type="entry name" value="TFP11"/>
</dbReference>
<evidence type="ECO:0000256" key="8">
    <source>
        <dbReference type="SAM" id="Coils"/>
    </source>
</evidence>
<dbReference type="InterPro" id="IPR022783">
    <property type="entry name" value="GCFC_dom"/>
</dbReference>
<evidence type="ECO:0000256" key="9">
    <source>
        <dbReference type="SAM" id="MobiDB-lite"/>
    </source>
</evidence>
<dbReference type="EMBL" id="VCGU01000004">
    <property type="protein sequence ID" value="TRY76202.1"/>
    <property type="molecule type" value="Genomic_DNA"/>
</dbReference>
<dbReference type="PANTHER" id="PTHR23329">
    <property type="entry name" value="TUFTELIN-INTERACTING PROTEIN 11-RELATED"/>
    <property type="match status" value="1"/>
</dbReference>
<sequence length="854" mass="95623">MANEDEVLAFTITDQDLADEMHLGFGFGRSSRKRGSQNRAIYGVWAADSDEEDADDHQVQGRASLKKGYTGPVGFVSAGIQGAQPEPASISDDEGAAESRLGPEGRTQPLDSSDEDEGSFRMRPGHRAAPSHHPAQLEAVAGQMAGLRTAQSHARQGDVRLGRGFGDWEKNTRGIGSKLLLKMGYQVGKGLGKSLQGRSDIVEAHLRRGRGAIGAYGREGGGPKATAAAAAAATVDSEEEEDRQFRQARNQWRKEASGGSRTRVKTVYKSADQILAEGQWRKIQPEAPAALNRVKVIDMTGREQRVLSGYHAISAQQLPDDEIEPDQVEFAIPELMHNMDLLVKHCEEDIIQADRKLKHHRNNVELLQKEEEKLSVLVERESNVIQSLESVLTIVEQIESLHESAQLDLVTAQALFQRMSTEFPAEYQDYGLPHIAVTVVSPLLKAEMNEWDVLAQPSRYRPLWLQWKALLNTSGGTPISSVQHEADPFYNLLWESWMIHVRLAIQKWDARNPDQLIDFLKTWTPVVHPSIMENIQNLVVLPKLQSTVESWNPMSDPIPIHAWTHPWLEVLGQRLDVVFPTIKNKLSAALTAWHPSDRSARLILLPWVDVFDSASMYAFLLKNIVPKLEKVFASFEINPSQQNMDVWEWVMDWDGFLPSPTIVNILEKIFFPTWLKVLAQWLNHNPNYTEVTRWFEGWKSELASLKDVLKHQQIWTFLGHALEMMVRAVSGGTPMSLQPGAMEAMQYLKTREMSGKPSFRPTPPPMAAPTNLTSTGSSVGASSLPSASVGFKDLVIRRCEEHNLTFAPRHGRTYQGKQIYQCGRNMLFLDNNVIFVQKKGAWVPSSLNDLMDSS</sequence>
<evidence type="ECO:0000256" key="7">
    <source>
        <dbReference type="PIRNR" id="PIRNR017706"/>
    </source>
</evidence>
<dbReference type="GO" id="GO:0071008">
    <property type="term" value="C:U2-type post-mRNA release spliceosomal complex"/>
    <property type="evidence" value="ECO:0007669"/>
    <property type="project" value="TreeGrafter"/>
</dbReference>
<feature type="region of interest" description="Disordered" evidence="9">
    <location>
        <begin position="46"/>
        <end position="133"/>
    </location>
</feature>
<keyword evidence="5 7" id="KW-0508">mRNA splicing</keyword>
<reference evidence="11 12" key="1">
    <citation type="journal article" date="2018" name="Nat. Ecol. Evol.">
        <title>Genomic signatures of mitonuclear coevolution across populations of Tigriopus californicus.</title>
        <authorList>
            <person name="Barreto F.S."/>
            <person name="Watson E.T."/>
            <person name="Lima T.G."/>
            <person name="Willett C.S."/>
            <person name="Edmands S."/>
            <person name="Li W."/>
            <person name="Burton R.S."/>
        </authorList>
    </citation>
    <scope>NUCLEOTIDE SEQUENCE [LARGE SCALE GENOMIC DNA]</scope>
    <source>
        <strain evidence="11 12">San Diego</strain>
    </source>
</reference>
<name>A0A553PEU6_TIGCA</name>
<gene>
    <name evidence="11" type="ORF">TCAL_11554</name>
</gene>
<dbReference type="Pfam" id="PF07842">
    <property type="entry name" value="GCFC"/>
    <property type="match status" value="1"/>
</dbReference>
<dbReference type="AlphaFoldDB" id="A0A553PEU6"/>
<organism evidence="11 12">
    <name type="scientific">Tigriopus californicus</name>
    <name type="common">Marine copepod</name>
    <dbReference type="NCBI Taxonomy" id="6832"/>
    <lineage>
        <taxon>Eukaryota</taxon>
        <taxon>Metazoa</taxon>
        <taxon>Ecdysozoa</taxon>
        <taxon>Arthropoda</taxon>
        <taxon>Crustacea</taxon>
        <taxon>Multicrustacea</taxon>
        <taxon>Hexanauplia</taxon>
        <taxon>Copepoda</taxon>
        <taxon>Harpacticoida</taxon>
        <taxon>Harpacticidae</taxon>
        <taxon>Tigriopus</taxon>
    </lineage>
</organism>
<dbReference type="OrthoDB" id="4822at2759"/>
<keyword evidence="6 7" id="KW-0539">Nucleus</keyword>
<dbReference type="InterPro" id="IPR022159">
    <property type="entry name" value="STIP/TFIP11_N"/>
</dbReference>
<dbReference type="STRING" id="6832.A0A553PEU6"/>
<dbReference type="PANTHER" id="PTHR23329:SF1">
    <property type="entry name" value="TUFTELIN-INTERACTING PROTEIN 11"/>
    <property type="match status" value="1"/>
</dbReference>
<evidence type="ECO:0000256" key="6">
    <source>
        <dbReference type="ARBA" id="ARBA00023242"/>
    </source>
</evidence>
<comment type="subcellular location">
    <subcellularLocation>
        <location evidence="1 7">Nucleus</location>
    </subcellularLocation>
</comment>
<dbReference type="Pfam" id="PF01585">
    <property type="entry name" value="G-patch"/>
    <property type="match status" value="1"/>
</dbReference>
<evidence type="ECO:0000256" key="2">
    <source>
        <dbReference type="ARBA" id="ARBA00010900"/>
    </source>
</evidence>
<dbReference type="Proteomes" id="UP000318571">
    <property type="component" value="Chromosome 5"/>
</dbReference>
<evidence type="ECO:0000256" key="4">
    <source>
        <dbReference type="ARBA" id="ARBA00022728"/>
    </source>
</evidence>
<evidence type="ECO:0000313" key="12">
    <source>
        <dbReference type="Proteomes" id="UP000318571"/>
    </source>
</evidence>
<feature type="domain" description="G-patch" evidence="10">
    <location>
        <begin position="172"/>
        <end position="218"/>
    </location>
</feature>
<evidence type="ECO:0000256" key="3">
    <source>
        <dbReference type="ARBA" id="ARBA00022664"/>
    </source>
</evidence>
<evidence type="ECO:0000313" key="11">
    <source>
        <dbReference type="EMBL" id="TRY76202.1"/>
    </source>
</evidence>
<keyword evidence="4 7" id="KW-0747">Spliceosome</keyword>
<feature type="coiled-coil region" evidence="8">
    <location>
        <begin position="343"/>
        <end position="377"/>
    </location>
</feature>
<accession>A0A553PEU6</accession>
<comment type="caution">
    <text evidence="11">The sequence shown here is derived from an EMBL/GenBank/DDBJ whole genome shotgun (WGS) entry which is preliminary data.</text>
</comment>
<keyword evidence="8" id="KW-0175">Coiled coil</keyword>
<dbReference type="GO" id="GO:0003676">
    <property type="term" value="F:nucleic acid binding"/>
    <property type="evidence" value="ECO:0007669"/>
    <property type="project" value="InterPro"/>
</dbReference>
<evidence type="ECO:0000256" key="5">
    <source>
        <dbReference type="ARBA" id="ARBA00023187"/>
    </source>
</evidence>
<evidence type="ECO:0000256" key="1">
    <source>
        <dbReference type="ARBA" id="ARBA00004123"/>
    </source>
</evidence>